<accession>A0A9D4T0B5</accession>
<name>A0A9D4T0B5_RHISA</name>
<dbReference type="AlphaFoldDB" id="A0A9D4T0B5"/>
<dbReference type="InterPro" id="IPR032675">
    <property type="entry name" value="LRR_dom_sf"/>
</dbReference>
<organism evidence="1 2">
    <name type="scientific">Rhipicephalus sanguineus</name>
    <name type="common">Brown dog tick</name>
    <name type="synonym">Ixodes sanguineus</name>
    <dbReference type="NCBI Taxonomy" id="34632"/>
    <lineage>
        <taxon>Eukaryota</taxon>
        <taxon>Metazoa</taxon>
        <taxon>Ecdysozoa</taxon>
        <taxon>Arthropoda</taxon>
        <taxon>Chelicerata</taxon>
        <taxon>Arachnida</taxon>
        <taxon>Acari</taxon>
        <taxon>Parasitiformes</taxon>
        <taxon>Ixodida</taxon>
        <taxon>Ixodoidea</taxon>
        <taxon>Ixodidae</taxon>
        <taxon>Rhipicephalinae</taxon>
        <taxon>Rhipicephalus</taxon>
        <taxon>Rhipicephalus</taxon>
    </lineage>
</organism>
<dbReference type="SUPFAM" id="SSF52047">
    <property type="entry name" value="RNI-like"/>
    <property type="match status" value="1"/>
</dbReference>
<reference evidence="1" key="1">
    <citation type="journal article" date="2020" name="Cell">
        <title>Large-Scale Comparative Analyses of Tick Genomes Elucidate Their Genetic Diversity and Vector Capacities.</title>
        <authorList>
            <consortium name="Tick Genome and Microbiome Consortium (TIGMIC)"/>
            <person name="Jia N."/>
            <person name="Wang J."/>
            <person name="Shi W."/>
            <person name="Du L."/>
            <person name="Sun Y."/>
            <person name="Zhan W."/>
            <person name="Jiang J.F."/>
            <person name="Wang Q."/>
            <person name="Zhang B."/>
            <person name="Ji P."/>
            <person name="Bell-Sakyi L."/>
            <person name="Cui X.M."/>
            <person name="Yuan T.T."/>
            <person name="Jiang B.G."/>
            <person name="Yang W.F."/>
            <person name="Lam T.T."/>
            <person name="Chang Q.C."/>
            <person name="Ding S.J."/>
            <person name="Wang X.J."/>
            <person name="Zhu J.G."/>
            <person name="Ruan X.D."/>
            <person name="Zhao L."/>
            <person name="Wei J.T."/>
            <person name="Ye R.Z."/>
            <person name="Que T.C."/>
            <person name="Du C.H."/>
            <person name="Zhou Y.H."/>
            <person name="Cheng J.X."/>
            <person name="Dai P.F."/>
            <person name="Guo W.B."/>
            <person name="Han X.H."/>
            <person name="Huang E.J."/>
            <person name="Li L.F."/>
            <person name="Wei W."/>
            <person name="Gao Y.C."/>
            <person name="Liu J.Z."/>
            <person name="Shao H.Z."/>
            <person name="Wang X."/>
            <person name="Wang C.C."/>
            <person name="Yang T.C."/>
            <person name="Huo Q.B."/>
            <person name="Li W."/>
            <person name="Chen H.Y."/>
            <person name="Chen S.E."/>
            <person name="Zhou L.G."/>
            <person name="Ni X.B."/>
            <person name="Tian J.H."/>
            <person name="Sheng Y."/>
            <person name="Liu T."/>
            <person name="Pan Y.S."/>
            <person name="Xia L.Y."/>
            <person name="Li J."/>
            <person name="Zhao F."/>
            <person name="Cao W.C."/>
        </authorList>
    </citation>
    <scope>NUCLEOTIDE SEQUENCE</scope>
    <source>
        <strain evidence="1">Rsan-2018</strain>
    </source>
</reference>
<comment type="caution">
    <text evidence="1">The sequence shown here is derived from an EMBL/GenBank/DDBJ whole genome shotgun (WGS) entry which is preliminary data.</text>
</comment>
<keyword evidence="2" id="KW-1185">Reference proteome</keyword>
<reference evidence="1" key="2">
    <citation type="submission" date="2021-09" db="EMBL/GenBank/DDBJ databases">
        <authorList>
            <person name="Jia N."/>
            <person name="Wang J."/>
            <person name="Shi W."/>
            <person name="Du L."/>
            <person name="Sun Y."/>
            <person name="Zhan W."/>
            <person name="Jiang J."/>
            <person name="Wang Q."/>
            <person name="Zhang B."/>
            <person name="Ji P."/>
            <person name="Sakyi L.B."/>
            <person name="Cui X."/>
            <person name="Yuan T."/>
            <person name="Jiang B."/>
            <person name="Yang W."/>
            <person name="Lam T.T.-Y."/>
            <person name="Chang Q."/>
            <person name="Ding S."/>
            <person name="Wang X."/>
            <person name="Zhu J."/>
            <person name="Ruan X."/>
            <person name="Zhao L."/>
            <person name="Wei J."/>
            <person name="Que T."/>
            <person name="Du C."/>
            <person name="Cheng J."/>
            <person name="Dai P."/>
            <person name="Han X."/>
            <person name="Huang E."/>
            <person name="Gao Y."/>
            <person name="Liu J."/>
            <person name="Shao H."/>
            <person name="Ye R."/>
            <person name="Li L."/>
            <person name="Wei W."/>
            <person name="Wang X."/>
            <person name="Wang C."/>
            <person name="Huo Q."/>
            <person name="Li W."/>
            <person name="Guo W."/>
            <person name="Chen H."/>
            <person name="Chen S."/>
            <person name="Zhou L."/>
            <person name="Zhou L."/>
            <person name="Ni X."/>
            <person name="Tian J."/>
            <person name="Zhou Y."/>
            <person name="Sheng Y."/>
            <person name="Liu T."/>
            <person name="Pan Y."/>
            <person name="Xia L."/>
            <person name="Li J."/>
            <person name="Zhao F."/>
            <person name="Cao W."/>
        </authorList>
    </citation>
    <scope>NUCLEOTIDE SEQUENCE</scope>
    <source>
        <strain evidence="1">Rsan-2018</strain>
        <tissue evidence="1">Larvae</tissue>
    </source>
</reference>
<dbReference type="EMBL" id="JABSTV010001249">
    <property type="protein sequence ID" value="KAH7961936.1"/>
    <property type="molecule type" value="Genomic_DNA"/>
</dbReference>
<sequence length="494" mass="56055">MTQEDPCYYNRDQQNKSIRRTRAASVLLELLRQHCCIAAIDVNAALARRPHLLKAIAESCPVTSLAVFSCDMKTQEANNVRRLVGSLRHTLQELEINCEADGFENMARRVLAKVVCDSGNFLSMRRLDLTHADMNLFSAEKIIAGLSRNKVIEELAVDSSLFTCGSQRLGEDFTSYLRYAKPNLKKLTIRQSRNCRSRALKSLTATLARMKYLEEVNVYAWTKASVLTEAFSKVARNRSLRTLRIERKTSDMEFMMDDDQSISRWLQTLQTNNTLEELVINLSCFTADDCLLFLVAVAANRNLTRVDVGTIMPRGRVADICELIRGKDLVDRLFIRQWIIGPQDVAAIAGLPEVTSVRLCRGRFEVSSTFESAFHVVAACDHVTTLHVDLEELCGDGGYQTAMSDYIGAAAVLKDLTILHLRNNDCQHESQEDCAKARMHTELHGFMRIAGVVRHQVQCFERTDGRVQLDSLNEYCWLHIRQYLKVADVRPQRR</sequence>
<dbReference type="Proteomes" id="UP000821837">
    <property type="component" value="Chromosome 3"/>
</dbReference>
<evidence type="ECO:0000313" key="2">
    <source>
        <dbReference type="Proteomes" id="UP000821837"/>
    </source>
</evidence>
<dbReference type="Gene3D" id="3.80.10.10">
    <property type="entry name" value="Ribonuclease Inhibitor"/>
    <property type="match status" value="1"/>
</dbReference>
<dbReference type="PANTHER" id="PTHR47679:SF2">
    <property type="entry name" value="C-TERMINAL OF ROC (COR) DOMAIN-CONTAINING PROTEIN"/>
    <property type="match status" value="1"/>
</dbReference>
<evidence type="ECO:0000313" key="1">
    <source>
        <dbReference type="EMBL" id="KAH7961936.1"/>
    </source>
</evidence>
<proteinExistence type="predicted"/>
<gene>
    <name evidence="1" type="ORF">HPB52_013617</name>
</gene>
<protein>
    <submittedName>
        <fullName evidence="1">Uncharacterized protein</fullName>
    </submittedName>
</protein>
<dbReference type="PANTHER" id="PTHR47679">
    <property type="entry name" value="PROTEIN TORNADO 1"/>
    <property type="match status" value="1"/>
</dbReference>